<dbReference type="Proteomes" id="UP000427906">
    <property type="component" value="Chromosome"/>
</dbReference>
<reference evidence="2 3" key="1">
    <citation type="submission" date="2019-11" db="EMBL/GenBank/DDBJ databases">
        <title>Comparative genomics of hydrocarbon-degrading Desulfosarcina strains.</title>
        <authorList>
            <person name="Watanabe M."/>
            <person name="Kojima H."/>
            <person name="Fukui M."/>
        </authorList>
    </citation>
    <scope>NUCLEOTIDE SEQUENCE [LARGE SCALE GENOMIC DNA]</scope>
    <source>
        <strain evidence="2 3">PL12</strain>
    </source>
</reference>
<sequence>MLEQEWCPWGGPRKPHDQPKAWPRYPYEGIRIDPEAALQSETVTIVCRQTLFTVTVSAHPYGEYVLTITKL</sequence>
<evidence type="ECO:0000256" key="1">
    <source>
        <dbReference type="SAM" id="MobiDB-lite"/>
    </source>
</evidence>
<accession>A0A5K7YF70</accession>
<evidence type="ECO:0000313" key="2">
    <source>
        <dbReference type="EMBL" id="BBO67115.1"/>
    </source>
</evidence>
<feature type="region of interest" description="Disordered" evidence="1">
    <location>
        <begin position="1"/>
        <end position="20"/>
    </location>
</feature>
<dbReference type="AlphaFoldDB" id="A0A5K7YF70"/>
<name>A0A5K7YF70_9BACT</name>
<keyword evidence="3" id="KW-1185">Reference proteome</keyword>
<evidence type="ECO:0000313" key="3">
    <source>
        <dbReference type="Proteomes" id="UP000427906"/>
    </source>
</evidence>
<dbReference type="KEGG" id="dalk:DSCA_10450"/>
<protein>
    <submittedName>
        <fullName evidence="2">Uncharacterized protein</fullName>
    </submittedName>
</protein>
<dbReference type="EMBL" id="AP021874">
    <property type="protein sequence ID" value="BBO67115.1"/>
    <property type="molecule type" value="Genomic_DNA"/>
</dbReference>
<organism evidence="2 3">
    <name type="scientific">Desulfosarcina alkanivorans</name>
    <dbReference type="NCBI Taxonomy" id="571177"/>
    <lineage>
        <taxon>Bacteria</taxon>
        <taxon>Pseudomonadati</taxon>
        <taxon>Thermodesulfobacteriota</taxon>
        <taxon>Desulfobacteria</taxon>
        <taxon>Desulfobacterales</taxon>
        <taxon>Desulfosarcinaceae</taxon>
        <taxon>Desulfosarcina</taxon>
    </lineage>
</organism>
<proteinExistence type="predicted"/>
<gene>
    <name evidence="2" type="ORF">DSCA_10450</name>
</gene>